<sequence>MTRCKGPNPHPLKGWARADVVVRSSDGVAFHVLRVLFGFASPVLAEMLSKLDKGVPSSTETNGSRTKTVTALGLPEDERTFALPSLLRKYDVPRAPDWAKCTCLAVASTWPVRVYVIASRYGLRLEPFGRVRKTVDWRSWMEIVTEIVGKLAQIQLSSSSDIVLWSRPVATVRSACSSVQWFGEPGEWFQCPLTYFQYSGEHRYLAIDTRFVAPRGKRAVGGVSKICVCPERARYSWALDHIMTSPEIPIAPPAPLSSPSTPSSRPTLDLVAARNEIMTHENAPLKTAPYPFDNVYSDADVILRTPDGTRFYVHKAILRIASAFFAELFSLPQPPSLDSTSGEGPACPEIPIIPITEDSNTIERLLRMYYPIQRPEVSNFESLAPVLGAAMKYDMPVVTDILTRSLSRRTATHPLQVFAIAYKLDLQDLGEDAIHEFVGWNIGHPFETRSPLLASETSSTYQRSHPVDEYTQAMDDIPAATYYRLLEHHASTTADLFSSKGAKAAAKLIVSRPRDQEHPREPQPVSGRLPHPFQDPARADTVIQSSDHSDFYVNRSLLAFASPLFAQLLAPSSTTSAFGSSDTAPGSPVGRELHRFPEDSQTLSKLLQLSYPMPDPEVTDSEPIFSEARLKRALSLLEAAKKYEVPRAITFAKRACVEAAKANPVQLYLIATRYSWDDVARHAAMQAIYETSDRYLPEMEHASAAAYRRLLVYRRKCRDIILSGTDPTPPGSPASWGAAVIPAASPAHVAYWSESSWLTHPAEARFWFRLHEYASQHIGLWCGDNEPVVFMDVEAILPSSVVNDTDRAMRGSSKDGVVTTPLTPRPPRQSNQEELERIAQALVKVDRQLSGGIEPSDLAIECHQGDQHLLASGGNRVIHAAACTVYNTRIDMNEQPPMEDQAVEATMNMTTDASLAAATTSQLPVIEAQGGMESGEGCPPKCASVTKAAVAPFDNHYGDADVILRSVNGTDFYVHKNVLRIASSFFADMFSLPQPVYDSASDGDIATGVSDRPSGVPIVSVSENSQVLEDILRMCYPVEKPNLDSVQVISPLLEVAMKYQMPEATNVMMRQLMTLCCSQPLDVFAEACKRDLEEVAAHAAQAFSAPLVVIQETEKDVPAHAIDAFTSHMDAHHEGCGTVRSTLSSHPFRDVIRADTIVRSSDGIDFYVLRAFVGFASPVLAPLLFGEVTSGSDAQGICPEGRNRLLDLPEDGRTLASLFQLCYPMPDPDIEDESDNEKLCDAYRLLEAAKKYAVARAAEFAKRRCIEAMAANPVRLYLVASRYGWEDAMKETAWRAVYETSDVHVPEMATASAATYRRLLVYRQKCRDIILAHRQSSRSKQSEKTSYWSKDSWLGGSTGEARFWLALHRNVQEEAAAGHSPPRFDADIVLPKSIIQVDNTSSTEVSSFSGRGHAHGRRFGISGSSIWALSRETVINIAEALAKVEF</sequence>
<dbReference type="PROSITE" id="PS50097">
    <property type="entry name" value="BTB"/>
    <property type="match status" value="2"/>
</dbReference>
<feature type="region of interest" description="Disordered" evidence="1">
    <location>
        <begin position="510"/>
        <end position="533"/>
    </location>
</feature>
<gene>
    <name evidence="3" type="ORF">DAEQUDRAFT_739103</name>
</gene>
<dbReference type="PANTHER" id="PTHR22744">
    <property type="entry name" value="HELIX LOOP HELIX PROTEIN 21-RELATED"/>
    <property type="match status" value="1"/>
</dbReference>
<proteinExistence type="predicted"/>
<reference evidence="3 4" key="1">
    <citation type="journal article" date="2016" name="Mol. Biol. Evol.">
        <title>Comparative Genomics of Early-Diverging Mushroom-Forming Fungi Provides Insights into the Origins of Lignocellulose Decay Capabilities.</title>
        <authorList>
            <person name="Nagy L.G."/>
            <person name="Riley R."/>
            <person name="Tritt A."/>
            <person name="Adam C."/>
            <person name="Daum C."/>
            <person name="Floudas D."/>
            <person name="Sun H."/>
            <person name="Yadav J.S."/>
            <person name="Pangilinan J."/>
            <person name="Larsson K.H."/>
            <person name="Matsuura K."/>
            <person name="Barry K."/>
            <person name="Labutti K."/>
            <person name="Kuo R."/>
            <person name="Ohm R.A."/>
            <person name="Bhattacharya S.S."/>
            <person name="Shirouzu T."/>
            <person name="Yoshinaga Y."/>
            <person name="Martin F.M."/>
            <person name="Grigoriev I.V."/>
            <person name="Hibbett D.S."/>
        </authorList>
    </citation>
    <scope>NUCLEOTIDE SEQUENCE [LARGE SCALE GENOMIC DNA]</scope>
    <source>
        <strain evidence="3 4">L-15889</strain>
    </source>
</reference>
<evidence type="ECO:0000256" key="1">
    <source>
        <dbReference type="SAM" id="MobiDB-lite"/>
    </source>
</evidence>
<feature type="domain" description="BTB" evidence="2">
    <location>
        <begin position="960"/>
        <end position="1036"/>
    </location>
</feature>
<name>A0A165P7A9_9APHY</name>
<organism evidence="3 4">
    <name type="scientific">Daedalea quercina L-15889</name>
    <dbReference type="NCBI Taxonomy" id="1314783"/>
    <lineage>
        <taxon>Eukaryota</taxon>
        <taxon>Fungi</taxon>
        <taxon>Dikarya</taxon>
        <taxon>Basidiomycota</taxon>
        <taxon>Agaricomycotina</taxon>
        <taxon>Agaricomycetes</taxon>
        <taxon>Polyporales</taxon>
        <taxon>Fomitopsis</taxon>
    </lineage>
</organism>
<dbReference type="Gene3D" id="3.30.710.10">
    <property type="entry name" value="Potassium Channel Kv1.1, Chain A"/>
    <property type="match status" value="4"/>
</dbReference>
<feature type="region of interest" description="Disordered" evidence="1">
    <location>
        <begin position="806"/>
        <end position="833"/>
    </location>
</feature>
<feature type="compositionally biased region" description="Polar residues" evidence="1">
    <location>
        <begin position="575"/>
        <end position="584"/>
    </location>
</feature>
<feature type="compositionally biased region" description="Basic and acidic residues" evidence="1">
    <location>
        <begin position="512"/>
        <end position="521"/>
    </location>
</feature>
<dbReference type="InterPro" id="IPR011333">
    <property type="entry name" value="SKP1/BTB/POZ_sf"/>
</dbReference>
<dbReference type="PANTHER" id="PTHR22744:SF17">
    <property type="entry name" value="BTB DOMAIN-CONTAINING PROTEIN"/>
    <property type="match status" value="1"/>
</dbReference>
<feature type="region of interest" description="Disordered" evidence="1">
    <location>
        <begin position="575"/>
        <end position="594"/>
    </location>
</feature>
<evidence type="ECO:0000313" key="4">
    <source>
        <dbReference type="Proteomes" id="UP000076727"/>
    </source>
</evidence>
<evidence type="ECO:0000259" key="2">
    <source>
        <dbReference type="PROSITE" id="PS50097"/>
    </source>
</evidence>
<dbReference type="Proteomes" id="UP000076727">
    <property type="component" value="Unassembled WGS sequence"/>
</dbReference>
<dbReference type="EMBL" id="KV429072">
    <property type="protein sequence ID" value="KZT67855.1"/>
    <property type="molecule type" value="Genomic_DNA"/>
</dbReference>
<dbReference type="SUPFAM" id="SSF54695">
    <property type="entry name" value="POZ domain"/>
    <property type="match status" value="2"/>
</dbReference>
<dbReference type="InterPro" id="IPR000210">
    <property type="entry name" value="BTB/POZ_dom"/>
</dbReference>
<dbReference type="CDD" id="cd18186">
    <property type="entry name" value="BTB_POZ_ZBTB_KLHL-like"/>
    <property type="match status" value="2"/>
</dbReference>
<dbReference type="Pfam" id="PF00651">
    <property type="entry name" value="BTB"/>
    <property type="match status" value="2"/>
</dbReference>
<dbReference type="SMART" id="SM00225">
    <property type="entry name" value="BTB"/>
    <property type="match status" value="3"/>
</dbReference>
<accession>A0A165P7A9</accession>
<dbReference type="OrthoDB" id="3164835at2759"/>
<protein>
    <recommendedName>
        <fullName evidence="2">BTB domain-containing protein</fullName>
    </recommendedName>
</protein>
<evidence type="ECO:0000313" key="3">
    <source>
        <dbReference type="EMBL" id="KZT67855.1"/>
    </source>
</evidence>
<feature type="domain" description="BTB" evidence="2">
    <location>
        <begin position="299"/>
        <end position="370"/>
    </location>
</feature>
<dbReference type="STRING" id="1314783.A0A165P7A9"/>
<keyword evidence="4" id="KW-1185">Reference proteome</keyword>